<organism evidence="1 2">
    <name type="scientific">Flavihumibacter solisilvae</name>
    <dbReference type="NCBI Taxonomy" id="1349421"/>
    <lineage>
        <taxon>Bacteria</taxon>
        <taxon>Pseudomonadati</taxon>
        <taxon>Bacteroidota</taxon>
        <taxon>Chitinophagia</taxon>
        <taxon>Chitinophagales</taxon>
        <taxon>Chitinophagaceae</taxon>
        <taxon>Flavihumibacter</taxon>
    </lineage>
</organism>
<sequence length="196" mass="22917">MANEVTLVQSVNPFAKHPPVLTWTDGEGDVAWQVRPLWIIKDLMCMHKWLNNVNCLTNQAFNRNEASLISHYRNRLWATEEQSFIVQRKEQLVGQLDIIPAAVSSLAMMHPVAEDELALYYVFPGEHLSVEYWLQTMAYFCKLALKFYPVTSLYLEIPVDQRILHSKVGYAGFRQVNEYWNQERQVHLYMISDSEH</sequence>
<accession>A0A0C1L0M9</accession>
<evidence type="ECO:0000313" key="1">
    <source>
        <dbReference type="EMBL" id="KIC93547.1"/>
    </source>
</evidence>
<dbReference type="Proteomes" id="UP000031408">
    <property type="component" value="Unassembled WGS sequence"/>
</dbReference>
<dbReference type="EMBL" id="JSVC01000019">
    <property type="protein sequence ID" value="KIC93547.1"/>
    <property type="molecule type" value="Genomic_DNA"/>
</dbReference>
<dbReference type="Gene3D" id="3.40.630.30">
    <property type="match status" value="1"/>
</dbReference>
<comment type="caution">
    <text evidence="1">The sequence shown here is derived from an EMBL/GenBank/DDBJ whole genome shotgun (WGS) entry which is preliminary data.</text>
</comment>
<evidence type="ECO:0008006" key="3">
    <source>
        <dbReference type="Google" id="ProtNLM"/>
    </source>
</evidence>
<name>A0A0C1L0M9_9BACT</name>
<evidence type="ECO:0000313" key="2">
    <source>
        <dbReference type="Proteomes" id="UP000031408"/>
    </source>
</evidence>
<dbReference type="RefSeq" id="WP_039142134.1">
    <property type="nucleotide sequence ID" value="NZ_JSVC01000019.1"/>
</dbReference>
<dbReference type="AlphaFoldDB" id="A0A0C1L0M9"/>
<protein>
    <recommendedName>
        <fullName evidence="3">N-acetyltransferase domain-containing protein</fullName>
    </recommendedName>
</protein>
<reference evidence="1 2" key="1">
    <citation type="submission" date="2014-11" db="EMBL/GenBank/DDBJ databases">
        <title>Genome sequence of Flavihumibacter solisilvae 3-3.</title>
        <authorList>
            <person name="Zhou G."/>
            <person name="Li M."/>
            <person name="Wang G."/>
        </authorList>
    </citation>
    <scope>NUCLEOTIDE SEQUENCE [LARGE SCALE GENOMIC DNA]</scope>
    <source>
        <strain evidence="1 2">3-3</strain>
    </source>
</reference>
<keyword evidence="2" id="KW-1185">Reference proteome</keyword>
<gene>
    <name evidence="1" type="ORF">OI18_17555</name>
</gene>
<proteinExistence type="predicted"/>